<feature type="domain" description="Xylanolytic transcriptional activator regulatory" evidence="7">
    <location>
        <begin position="162"/>
        <end position="311"/>
    </location>
</feature>
<proteinExistence type="predicted"/>
<organism evidence="8 9">
    <name type="scientific">Penicillium cosmopolitanum</name>
    <dbReference type="NCBI Taxonomy" id="1131564"/>
    <lineage>
        <taxon>Eukaryota</taxon>
        <taxon>Fungi</taxon>
        <taxon>Dikarya</taxon>
        <taxon>Ascomycota</taxon>
        <taxon>Pezizomycotina</taxon>
        <taxon>Eurotiomycetes</taxon>
        <taxon>Eurotiomycetidae</taxon>
        <taxon>Eurotiales</taxon>
        <taxon>Aspergillaceae</taxon>
        <taxon>Penicillium</taxon>
    </lineage>
</organism>
<dbReference type="Pfam" id="PF04082">
    <property type="entry name" value="Fungal_trans"/>
    <property type="match status" value="1"/>
</dbReference>
<protein>
    <recommendedName>
        <fullName evidence="7">Xylanolytic transcriptional activator regulatory domain-containing protein</fullName>
    </recommendedName>
</protein>
<comment type="caution">
    <text evidence="8">The sequence shown here is derived from an EMBL/GenBank/DDBJ whole genome shotgun (WGS) entry which is preliminary data.</text>
</comment>
<dbReference type="InterPro" id="IPR007219">
    <property type="entry name" value="XnlR_reg_dom"/>
</dbReference>
<keyword evidence="2" id="KW-0479">Metal-binding</keyword>
<dbReference type="PANTHER" id="PTHR47338">
    <property type="entry name" value="ZN(II)2CYS6 TRANSCRIPTION FACTOR (EUROFUNG)-RELATED"/>
    <property type="match status" value="1"/>
</dbReference>
<reference evidence="8" key="1">
    <citation type="submission" date="2022-12" db="EMBL/GenBank/DDBJ databases">
        <authorList>
            <person name="Petersen C."/>
        </authorList>
    </citation>
    <scope>NUCLEOTIDE SEQUENCE</scope>
    <source>
        <strain evidence="8">IBT 29677</strain>
    </source>
</reference>
<dbReference type="GO" id="GO:0003677">
    <property type="term" value="F:DNA binding"/>
    <property type="evidence" value="ECO:0007669"/>
    <property type="project" value="InterPro"/>
</dbReference>
<name>A0A9X0B9V7_9EURO</name>
<dbReference type="GO" id="GO:0000981">
    <property type="term" value="F:DNA-binding transcription factor activity, RNA polymerase II-specific"/>
    <property type="evidence" value="ECO:0007669"/>
    <property type="project" value="InterPro"/>
</dbReference>
<dbReference type="EMBL" id="JAPZBU010000006">
    <property type="protein sequence ID" value="KAJ5397082.1"/>
    <property type="molecule type" value="Genomic_DNA"/>
</dbReference>
<dbReference type="RefSeq" id="XP_056489134.1">
    <property type="nucleotide sequence ID" value="XM_056629832.1"/>
</dbReference>
<evidence type="ECO:0000256" key="6">
    <source>
        <dbReference type="SAM" id="MobiDB-lite"/>
    </source>
</evidence>
<keyword evidence="4" id="KW-0804">Transcription</keyword>
<feature type="non-terminal residue" evidence="8">
    <location>
        <position position="1"/>
    </location>
</feature>
<keyword evidence="3" id="KW-0805">Transcription regulation</keyword>
<evidence type="ECO:0000259" key="7">
    <source>
        <dbReference type="Pfam" id="PF04082"/>
    </source>
</evidence>
<comment type="subcellular location">
    <subcellularLocation>
        <location evidence="1">Nucleus</location>
    </subcellularLocation>
</comment>
<evidence type="ECO:0000256" key="1">
    <source>
        <dbReference type="ARBA" id="ARBA00004123"/>
    </source>
</evidence>
<evidence type="ECO:0000256" key="3">
    <source>
        <dbReference type="ARBA" id="ARBA00023015"/>
    </source>
</evidence>
<dbReference type="GeneID" id="81368812"/>
<dbReference type="InterPro" id="IPR050815">
    <property type="entry name" value="TF_fung"/>
</dbReference>
<feature type="compositionally biased region" description="Low complexity" evidence="6">
    <location>
        <begin position="120"/>
        <end position="130"/>
    </location>
</feature>
<accession>A0A9X0B9V7</accession>
<dbReference type="GO" id="GO:0005634">
    <property type="term" value="C:nucleus"/>
    <property type="evidence" value="ECO:0007669"/>
    <property type="project" value="UniProtKB-SubCell"/>
</dbReference>
<dbReference type="GO" id="GO:0008270">
    <property type="term" value="F:zinc ion binding"/>
    <property type="evidence" value="ECO:0007669"/>
    <property type="project" value="InterPro"/>
</dbReference>
<evidence type="ECO:0000256" key="4">
    <source>
        <dbReference type="ARBA" id="ARBA00023163"/>
    </source>
</evidence>
<reference evidence="8" key="2">
    <citation type="journal article" date="2023" name="IMA Fungus">
        <title>Comparative genomic study of the Penicillium genus elucidates a diverse pangenome and 15 lateral gene transfer events.</title>
        <authorList>
            <person name="Petersen C."/>
            <person name="Sorensen T."/>
            <person name="Nielsen M.R."/>
            <person name="Sondergaard T.E."/>
            <person name="Sorensen J.L."/>
            <person name="Fitzpatrick D.A."/>
            <person name="Frisvad J.C."/>
            <person name="Nielsen K.L."/>
        </authorList>
    </citation>
    <scope>NUCLEOTIDE SEQUENCE</scope>
    <source>
        <strain evidence="8">IBT 29677</strain>
    </source>
</reference>
<keyword evidence="9" id="KW-1185">Reference proteome</keyword>
<dbReference type="OrthoDB" id="5370478at2759"/>
<evidence type="ECO:0000313" key="8">
    <source>
        <dbReference type="EMBL" id="KAJ5397082.1"/>
    </source>
</evidence>
<feature type="compositionally biased region" description="Basic and acidic residues" evidence="6">
    <location>
        <begin position="82"/>
        <end position="94"/>
    </location>
</feature>
<feature type="region of interest" description="Disordered" evidence="6">
    <location>
        <begin position="31"/>
        <end position="133"/>
    </location>
</feature>
<dbReference type="AlphaFoldDB" id="A0A9X0B9V7"/>
<dbReference type="CDD" id="cd12148">
    <property type="entry name" value="fungal_TF_MHR"/>
    <property type="match status" value="1"/>
</dbReference>
<evidence type="ECO:0000313" key="9">
    <source>
        <dbReference type="Proteomes" id="UP001147747"/>
    </source>
</evidence>
<evidence type="ECO:0000256" key="5">
    <source>
        <dbReference type="ARBA" id="ARBA00023242"/>
    </source>
</evidence>
<dbReference type="PANTHER" id="PTHR47338:SF19">
    <property type="entry name" value="ZN(II)2CYS6 TRANSCRIPTION FACTOR (EUROFUNG)"/>
    <property type="match status" value="1"/>
</dbReference>
<dbReference type="GO" id="GO:0006351">
    <property type="term" value="P:DNA-templated transcription"/>
    <property type="evidence" value="ECO:0007669"/>
    <property type="project" value="InterPro"/>
</dbReference>
<sequence>KAKVKCLHQGKSPCERCIKTNSQGCALTETRVRSATVSRKQQKRKRPTAAINKDIDDVDRNDDNNNVGDSGNNGGINLTCRTHSDAVSERRNEGTADGSSAKRQRQVQPHDHTSRARPHSVSSSSPSPVSEKAVTTAQVEIHLSSLKTSTIVQVVKGFTSRYPELAMIHLPTLLKGFGASQGVQGQKSCQQEYRVLMAAILAAYMASGDRASHNELYERSVYESYAEKLLSNMAFTSPHMLVAQALLIIALLKGSSFDLHKAWMYCGSAIRTMQFCYGARHASLGNDSQAISWAERHARVIESRTFWSCFNVSSMIDLGTLAQPLLPFEELERMDLLHPLNNFEFALSMDSPAPVPRIAASGPGTEVHSWNVSDGFEIISRGIVVWSQAMTFIRNDGRRAPGMCREENCPWSPTSLWSSISDNLERWRVRQHPALHYPTQSVAAHSAVGNGETFLFVNIIYYLSVILLHREYFPFLPVNESEPRGPIEYQLEAQAPPGWWHSSACQLFNATSSVAHLLQESSECGVLLNSPFTGFCAFIGAYMNLYVTQFPQMNLGQSTNSKHEFELCYTYLKEFRKTWLLGEGWIKTIQSASLLYNRFNANDRRWMTKSSQDFSTLHQSIHEFFGPDKSQQHLQEINRASATLLDAIDTCLVGMDQGTIDQPTMFNSLFFNLSGEFDTHHFWPS</sequence>
<gene>
    <name evidence="8" type="ORF">N7509_005195</name>
</gene>
<keyword evidence="5" id="KW-0539">Nucleus</keyword>
<evidence type="ECO:0000256" key="2">
    <source>
        <dbReference type="ARBA" id="ARBA00022723"/>
    </source>
</evidence>
<dbReference type="Proteomes" id="UP001147747">
    <property type="component" value="Unassembled WGS sequence"/>
</dbReference>